<keyword evidence="3" id="KW-1185">Reference proteome</keyword>
<proteinExistence type="predicted"/>
<gene>
    <name evidence="2" type="ORF">HYN56_05000</name>
</gene>
<evidence type="ECO:0000256" key="1">
    <source>
        <dbReference type="SAM" id="Phobius"/>
    </source>
</evidence>
<dbReference type="EMBL" id="CP029255">
    <property type="protein sequence ID" value="AWK03612.1"/>
    <property type="molecule type" value="Genomic_DNA"/>
</dbReference>
<keyword evidence="1" id="KW-1133">Transmembrane helix</keyword>
<dbReference type="KEGG" id="fcr:HYN56_05000"/>
<keyword evidence="1" id="KW-0472">Membrane</keyword>
<organism evidence="2 3">
    <name type="scientific">Flavobacterium crocinum</name>
    <dbReference type="NCBI Taxonomy" id="2183896"/>
    <lineage>
        <taxon>Bacteria</taxon>
        <taxon>Pseudomonadati</taxon>
        <taxon>Bacteroidota</taxon>
        <taxon>Flavobacteriia</taxon>
        <taxon>Flavobacteriales</taxon>
        <taxon>Flavobacteriaceae</taxon>
        <taxon>Flavobacterium</taxon>
    </lineage>
</organism>
<reference evidence="2 3" key="1">
    <citation type="submission" date="2018-05" db="EMBL/GenBank/DDBJ databases">
        <title>Genome sequencing of Flavobacterium sp. HYN0056.</title>
        <authorList>
            <person name="Yi H."/>
            <person name="Baek C."/>
        </authorList>
    </citation>
    <scope>NUCLEOTIDE SEQUENCE [LARGE SCALE GENOMIC DNA]</scope>
    <source>
        <strain evidence="2 3">HYN0056</strain>
    </source>
</reference>
<name>A0A2S1YHU5_9FLAO</name>
<protein>
    <submittedName>
        <fullName evidence="2">Uncharacterized protein</fullName>
    </submittedName>
</protein>
<feature type="transmembrane region" description="Helical" evidence="1">
    <location>
        <begin position="24"/>
        <end position="43"/>
    </location>
</feature>
<sequence>MKCFFVKFIDNIDIGEFSKSSERLFQIVLCELFALAILQLNFFSLRKNSMISALQKNSE</sequence>
<keyword evidence="1" id="KW-0812">Transmembrane</keyword>
<accession>A0A2S1YHU5</accession>
<evidence type="ECO:0000313" key="2">
    <source>
        <dbReference type="EMBL" id="AWK03612.1"/>
    </source>
</evidence>
<dbReference type="Proteomes" id="UP000245250">
    <property type="component" value="Chromosome"/>
</dbReference>
<evidence type="ECO:0000313" key="3">
    <source>
        <dbReference type="Proteomes" id="UP000245250"/>
    </source>
</evidence>
<dbReference type="AlphaFoldDB" id="A0A2S1YHU5"/>